<evidence type="ECO:0000313" key="3">
    <source>
        <dbReference type="Proteomes" id="UP001345013"/>
    </source>
</evidence>
<feature type="compositionally biased region" description="Polar residues" evidence="1">
    <location>
        <begin position="86"/>
        <end position="101"/>
    </location>
</feature>
<reference evidence="2 3" key="1">
    <citation type="submission" date="2023-08" db="EMBL/GenBank/DDBJ databases">
        <title>Black Yeasts Isolated from many extreme environments.</title>
        <authorList>
            <person name="Coleine C."/>
            <person name="Stajich J.E."/>
            <person name="Selbmann L."/>
        </authorList>
    </citation>
    <scope>NUCLEOTIDE SEQUENCE [LARGE SCALE GENOMIC DNA]</scope>
    <source>
        <strain evidence="2 3">CCFEE 5885</strain>
    </source>
</reference>
<accession>A0ABR0KG67</accession>
<feature type="compositionally biased region" description="Pro residues" evidence="1">
    <location>
        <begin position="377"/>
        <end position="389"/>
    </location>
</feature>
<evidence type="ECO:0000256" key="1">
    <source>
        <dbReference type="SAM" id="MobiDB-lite"/>
    </source>
</evidence>
<feature type="compositionally biased region" description="Basic and acidic residues" evidence="1">
    <location>
        <begin position="274"/>
        <end position="286"/>
    </location>
</feature>
<gene>
    <name evidence="2" type="ORF">LTR24_003052</name>
</gene>
<comment type="caution">
    <text evidence="2">The sequence shown here is derived from an EMBL/GenBank/DDBJ whole genome shotgun (WGS) entry which is preliminary data.</text>
</comment>
<proteinExistence type="predicted"/>
<feature type="region of interest" description="Disordered" evidence="1">
    <location>
        <begin position="329"/>
        <end position="446"/>
    </location>
</feature>
<dbReference type="EMBL" id="JAVRRG010000027">
    <property type="protein sequence ID" value="KAK5095581.1"/>
    <property type="molecule type" value="Genomic_DNA"/>
</dbReference>
<organism evidence="2 3">
    <name type="scientific">Lithohypha guttulata</name>
    <dbReference type="NCBI Taxonomy" id="1690604"/>
    <lineage>
        <taxon>Eukaryota</taxon>
        <taxon>Fungi</taxon>
        <taxon>Dikarya</taxon>
        <taxon>Ascomycota</taxon>
        <taxon>Pezizomycotina</taxon>
        <taxon>Eurotiomycetes</taxon>
        <taxon>Chaetothyriomycetidae</taxon>
        <taxon>Chaetothyriales</taxon>
        <taxon>Trichomeriaceae</taxon>
        <taxon>Lithohypha</taxon>
    </lineage>
</organism>
<feature type="compositionally biased region" description="Basic and acidic residues" evidence="1">
    <location>
        <begin position="102"/>
        <end position="114"/>
    </location>
</feature>
<feature type="region of interest" description="Disordered" evidence="1">
    <location>
        <begin position="274"/>
        <end position="296"/>
    </location>
</feature>
<sequence>MADRADSFPGSHIDLTMDRQTRRRLRRSAGRSGGVFQVAQDATSPWDLEYINRYEFDNHFFLQREAQPFSFFDDSGVNGQDDEANTMLSTPQRRLDNANTTYKDDPDNGDHDSFVETPAQESSPNISNTEMEERTLLSALPPRLNLRKVSGQSTPDTHLELCPSVTQSRQKGVIIRSGQVSNPMQTSQSSTAQLRSNMDSLAKYIEEKLAAIRGTRSKGKPAPPFLTIYPQPSGIGSLQTQYRSHGVYNNKRAGVSEFSLDDQTALQKVTDFDKPAEPHTAQEEQRSTQQSKGKVSKFRELVNSIDAKEFEELPTSATARISEVSTLHLPEPFQEVHQQSTSRGLEAKSEKNPTGVPKRKPLPEGALCYSSNRAPLPDAPQSPAPPPRRPQPRRQYTTSYLNRSLPPSPPTPATPRKSNFPTEVKDPNTIDSPQSSPPPLPPRIDLTPEQKYQYLRQQIEALSEVDGRPVQRLWNCLLKEIPDAEERYTLFLQHRAHTQGTTTDYIGSNDMFQDGWEACDHEEEWRAEKWEGALKALEGRKKL</sequence>
<feature type="region of interest" description="Disordered" evidence="1">
    <location>
        <begin position="1"/>
        <end position="32"/>
    </location>
</feature>
<dbReference type="Proteomes" id="UP001345013">
    <property type="component" value="Unassembled WGS sequence"/>
</dbReference>
<feature type="region of interest" description="Disordered" evidence="1">
    <location>
        <begin position="73"/>
        <end position="129"/>
    </location>
</feature>
<feature type="compositionally biased region" description="Polar residues" evidence="1">
    <location>
        <begin position="119"/>
        <end position="129"/>
    </location>
</feature>
<evidence type="ECO:0000313" key="2">
    <source>
        <dbReference type="EMBL" id="KAK5095581.1"/>
    </source>
</evidence>
<keyword evidence="3" id="KW-1185">Reference proteome</keyword>
<protein>
    <submittedName>
        <fullName evidence="2">Uncharacterized protein</fullName>
    </submittedName>
</protein>
<name>A0ABR0KG67_9EURO</name>